<name>A0AAE3WJW9_BACPU</name>
<dbReference type="AlphaFoldDB" id="A0AAE3WJW9"/>
<dbReference type="RefSeq" id="WP_309415901.1">
    <property type="nucleotide sequence ID" value="NZ_CP187658.1"/>
</dbReference>
<gene>
    <name evidence="1" type="ORF">FO508_10515</name>
</gene>
<dbReference type="EMBL" id="VKQA01000002">
    <property type="protein sequence ID" value="MDR4250774.1"/>
    <property type="molecule type" value="Genomic_DNA"/>
</dbReference>
<proteinExistence type="predicted"/>
<comment type="caution">
    <text evidence="1">The sequence shown here is derived from an EMBL/GenBank/DDBJ whole genome shotgun (WGS) entry which is preliminary data.</text>
</comment>
<reference evidence="1" key="1">
    <citation type="submission" date="2019-07" db="EMBL/GenBank/DDBJ databases">
        <title>Phylogenomic Reclassification of ATCC Bacillus Strains and Various Taxa within the Genus Bacillus.</title>
        <authorList>
            <person name="Riojas M.A."/>
            <person name="Frank A.M."/>
            <person name="Fenn S.L."/>
            <person name="King S."/>
            <person name="Brower S."/>
            <person name="Hazbon M.H."/>
        </authorList>
    </citation>
    <scope>NUCLEOTIDE SEQUENCE</scope>
    <source>
        <strain evidence="1">ATCC 27142</strain>
    </source>
</reference>
<sequence>MFTKHELVTIYEALAELHPTTRAQFKDGVEVAVSDLSDKVLRLINESDSSISEEQAEEILALDPINLPPSQYEINELDKARKILESRRSINEKESDNHDD</sequence>
<accession>A0AAE3WJW9</accession>
<evidence type="ECO:0000313" key="2">
    <source>
        <dbReference type="Proteomes" id="UP001182042"/>
    </source>
</evidence>
<protein>
    <submittedName>
        <fullName evidence="1">Uncharacterized protein</fullName>
    </submittedName>
</protein>
<organism evidence="1 2">
    <name type="scientific">Bacillus pumilus</name>
    <name type="common">Bacillus mesentericus</name>
    <dbReference type="NCBI Taxonomy" id="1408"/>
    <lineage>
        <taxon>Bacteria</taxon>
        <taxon>Bacillati</taxon>
        <taxon>Bacillota</taxon>
        <taxon>Bacilli</taxon>
        <taxon>Bacillales</taxon>
        <taxon>Bacillaceae</taxon>
        <taxon>Bacillus</taxon>
    </lineage>
</organism>
<evidence type="ECO:0000313" key="1">
    <source>
        <dbReference type="EMBL" id="MDR4250774.1"/>
    </source>
</evidence>
<dbReference type="Proteomes" id="UP001182042">
    <property type="component" value="Unassembled WGS sequence"/>
</dbReference>